<sequence length="205" mass="23140">MSGLSWILIIGAGIFWLQTNEQRRRMGLLAKHLAPTRVEKILGTLIDGYLKALEFQDPERQQHAWNALGRQEQELVEHFQRFADGFATESAEATRVSTLPLGLPLLDRILPAYTFDMRQALALHAQAIRAACAPEGLDAAARRDFAFTMTAELLLMQHTCHWFGKTRTIASIRLVTRHKTQYEQVLASVAPTTRRAYLKLIGDSN</sequence>
<keyword evidence="2" id="KW-1185">Reference proteome</keyword>
<protein>
    <submittedName>
        <fullName evidence="1">Uncharacterized protein</fullName>
    </submittedName>
</protein>
<organism evidence="1 2">
    <name type="scientific">Comamonas denitrificans</name>
    <dbReference type="NCBI Taxonomy" id="117506"/>
    <lineage>
        <taxon>Bacteria</taxon>
        <taxon>Pseudomonadati</taxon>
        <taxon>Pseudomonadota</taxon>
        <taxon>Betaproteobacteria</taxon>
        <taxon>Burkholderiales</taxon>
        <taxon>Comamonadaceae</taxon>
        <taxon>Comamonas</taxon>
    </lineage>
</organism>
<dbReference type="EMBL" id="JAFNME010000006">
    <property type="protein sequence ID" value="MBO1249017.1"/>
    <property type="molecule type" value="Genomic_DNA"/>
</dbReference>
<reference evidence="1" key="1">
    <citation type="submission" date="2021-03" db="EMBL/GenBank/DDBJ databases">
        <title>Comamonas denitrificans.</title>
        <authorList>
            <person name="Finster K."/>
        </authorList>
    </citation>
    <scope>NUCLEOTIDE SEQUENCE</scope>
    <source>
        <strain evidence="1">MM2021_4</strain>
    </source>
</reference>
<comment type="caution">
    <text evidence="1">The sequence shown here is derived from an EMBL/GenBank/DDBJ whole genome shotgun (WGS) entry which is preliminary data.</text>
</comment>
<dbReference type="AlphaFoldDB" id="A0A939KB25"/>
<name>A0A939KB25_9BURK</name>
<evidence type="ECO:0000313" key="2">
    <source>
        <dbReference type="Proteomes" id="UP000664731"/>
    </source>
</evidence>
<accession>A0A939KB25</accession>
<dbReference type="RefSeq" id="WP_207574564.1">
    <property type="nucleotide sequence ID" value="NZ_JAFNME010000006.1"/>
</dbReference>
<dbReference type="Proteomes" id="UP000664731">
    <property type="component" value="Unassembled WGS sequence"/>
</dbReference>
<evidence type="ECO:0000313" key="1">
    <source>
        <dbReference type="EMBL" id="MBO1249017.1"/>
    </source>
</evidence>
<proteinExistence type="predicted"/>
<gene>
    <name evidence="1" type="ORF">J1777_04065</name>
</gene>